<evidence type="ECO:0000256" key="8">
    <source>
        <dbReference type="PIRSR" id="PIRSR602401-1"/>
    </source>
</evidence>
<feature type="transmembrane region" description="Helical" evidence="10">
    <location>
        <begin position="7"/>
        <end position="26"/>
    </location>
</feature>
<dbReference type="GO" id="GO:0005506">
    <property type="term" value="F:iron ion binding"/>
    <property type="evidence" value="ECO:0007669"/>
    <property type="project" value="InterPro"/>
</dbReference>
<sequence length="511" mass="58756">MKILTSLSWTNLGTAIIFCIILLYIYRITLHPLASFPGPKLSGMTLWYEFYYDFIRGGQYIFRIKEMHEKYGPIVRVTPDELHINDPSFIPELMPAGGRRRNKCGRLMQLFGFAEAGGATVDHDLHRMRRSAMSKMFSKDSIRRLEPMMKTNMENLFMRIREFQDTGKPINCLPMFGAFTNDLISEYAYGFNSNWLGAPNFNAAFFHMIDGFHKFGPLAVQFSWFIPMMNMIPKSLRKTLNPGANQFVEFKQELLSNIDRVKAAHQEGKDGKTVFDEILDSKMPDHEKRRSRLLEEAQNISIAGTETTSWTLSVLTFYLLSNPKVLIKLRAELKTALPDPPVEPILRDMEQLPYLSAVIQEGLRISMGTSNRQTRNAPDQVLKFNDGKRVWLIPQGTNVGMATPLIHLNPKVFQNPLTFDPERFIEDPRLKRNLMPFSHGSRQCLGIQLAYAELYLMLGSLWRKFGCKEDKGDEGWLELYHTDKTDVEMVADRFVPYPKEGSKGIRIVICK</sequence>
<comment type="cofactor">
    <cofactor evidence="1 8">
        <name>heme</name>
        <dbReference type="ChEBI" id="CHEBI:30413"/>
    </cofactor>
</comment>
<dbReference type="PANTHER" id="PTHR24305">
    <property type="entry name" value="CYTOCHROME P450"/>
    <property type="match status" value="1"/>
</dbReference>
<keyword evidence="12" id="KW-1185">Reference proteome</keyword>
<dbReference type="Proteomes" id="UP000019487">
    <property type="component" value="Unassembled WGS sequence"/>
</dbReference>
<evidence type="ECO:0000256" key="3">
    <source>
        <dbReference type="ARBA" id="ARBA00022723"/>
    </source>
</evidence>
<evidence type="ECO:0000256" key="10">
    <source>
        <dbReference type="SAM" id="Phobius"/>
    </source>
</evidence>
<dbReference type="InterPro" id="IPR017972">
    <property type="entry name" value="Cyt_P450_CS"/>
</dbReference>
<keyword evidence="3 8" id="KW-0479">Metal-binding</keyword>
<name>W9CFP5_SCLBF</name>
<protein>
    <submittedName>
        <fullName evidence="11">Cytochrome P450</fullName>
    </submittedName>
</protein>
<evidence type="ECO:0000256" key="1">
    <source>
        <dbReference type="ARBA" id="ARBA00001971"/>
    </source>
</evidence>
<dbReference type="HOGENOM" id="CLU_001570_14_4_1"/>
<keyword evidence="7 9" id="KW-0503">Monooxygenase</keyword>
<reference evidence="11 12" key="1">
    <citation type="journal article" date="2014" name="Genome Announc.">
        <title>Draft genome sequence of Sclerotinia borealis, a psychrophilic plant pathogenic fungus.</title>
        <authorList>
            <person name="Mardanov A.V."/>
            <person name="Beletsky A.V."/>
            <person name="Kadnikov V.V."/>
            <person name="Ignatov A.N."/>
            <person name="Ravin N.V."/>
        </authorList>
    </citation>
    <scope>NUCLEOTIDE SEQUENCE [LARGE SCALE GENOMIC DNA]</scope>
    <source>
        <strain evidence="12">F-4157</strain>
    </source>
</reference>
<keyword evidence="8 9" id="KW-0349">Heme</keyword>
<dbReference type="Pfam" id="PF00067">
    <property type="entry name" value="p450"/>
    <property type="match status" value="1"/>
</dbReference>
<keyword evidence="10" id="KW-0812">Transmembrane</keyword>
<keyword evidence="10" id="KW-0472">Membrane</keyword>
<dbReference type="PROSITE" id="PS00086">
    <property type="entry name" value="CYTOCHROME_P450"/>
    <property type="match status" value="1"/>
</dbReference>
<comment type="caution">
    <text evidence="11">The sequence shown here is derived from an EMBL/GenBank/DDBJ whole genome shotgun (WGS) entry which is preliminary data.</text>
</comment>
<keyword evidence="5 8" id="KW-0408">Iron</keyword>
<dbReference type="STRING" id="1432307.W9CFP5"/>
<dbReference type="GO" id="GO:0020037">
    <property type="term" value="F:heme binding"/>
    <property type="evidence" value="ECO:0007669"/>
    <property type="project" value="InterPro"/>
</dbReference>
<proteinExistence type="inferred from homology"/>
<dbReference type="PANTHER" id="PTHR24305:SF157">
    <property type="entry name" value="N-ACETYLTRYPTOPHAN 6-HYDROXYLASE IVOC-RELATED"/>
    <property type="match status" value="1"/>
</dbReference>
<keyword evidence="6" id="KW-0843">Virulence</keyword>
<dbReference type="InterPro" id="IPR002401">
    <property type="entry name" value="Cyt_P450_E_grp-I"/>
</dbReference>
<dbReference type="PRINTS" id="PR00463">
    <property type="entry name" value="EP450I"/>
</dbReference>
<dbReference type="InterPro" id="IPR036396">
    <property type="entry name" value="Cyt_P450_sf"/>
</dbReference>
<dbReference type="GO" id="GO:0004497">
    <property type="term" value="F:monooxygenase activity"/>
    <property type="evidence" value="ECO:0007669"/>
    <property type="project" value="UniProtKB-KW"/>
</dbReference>
<evidence type="ECO:0000256" key="2">
    <source>
        <dbReference type="ARBA" id="ARBA00010617"/>
    </source>
</evidence>
<dbReference type="InterPro" id="IPR001128">
    <property type="entry name" value="Cyt_P450"/>
</dbReference>
<comment type="similarity">
    <text evidence="2 9">Belongs to the cytochrome P450 family.</text>
</comment>
<dbReference type="PRINTS" id="PR00385">
    <property type="entry name" value="P450"/>
</dbReference>
<evidence type="ECO:0000256" key="4">
    <source>
        <dbReference type="ARBA" id="ARBA00023002"/>
    </source>
</evidence>
<evidence type="ECO:0000256" key="7">
    <source>
        <dbReference type="ARBA" id="ARBA00023033"/>
    </source>
</evidence>
<organism evidence="11 12">
    <name type="scientific">Sclerotinia borealis (strain F-4128)</name>
    <dbReference type="NCBI Taxonomy" id="1432307"/>
    <lineage>
        <taxon>Eukaryota</taxon>
        <taxon>Fungi</taxon>
        <taxon>Dikarya</taxon>
        <taxon>Ascomycota</taxon>
        <taxon>Pezizomycotina</taxon>
        <taxon>Leotiomycetes</taxon>
        <taxon>Helotiales</taxon>
        <taxon>Sclerotiniaceae</taxon>
        <taxon>Sclerotinia</taxon>
    </lineage>
</organism>
<dbReference type="GO" id="GO:0016705">
    <property type="term" value="F:oxidoreductase activity, acting on paired donors, with incorporation or reduction of molecular oxygen"/>
    <property type="evidence" value="ECO:0007669"/>
    <property type="project" value="InterPro"/>
</dbReference>
<dbReference type="Gene3D" id="1.10.630.10">
    <property type="entry name" value="Cytochrome P450"/>
    <property type="match status" value="1"/>
</dbReference>
<feature type="binding site" description="axial binding residue" evidence="8">
    <location>
        <position position="444"/>
    </location>
    <ligand>
        <name>heme</name>
        <dbReference type="ChEBI" id="CHEBI:30413"/>
    </ligand>
    <ligandPart>
        <name>Fe</name>
        <dbReference type="ChEBI" id="CHEBI:18248"/>
    </ligandPart>
</feature>
<dbReference type="OrthoDB" id="3945418at2759"/>
<dbReference type="AlphaFoldDB" id="W9CFP5"/>
<evidence type="ECO:0000256" key="6">
    <source>
        <dbReference type="ARBA" id="ARBA00023026"/>
    </source>
</evidence>
<evidence type="ECO:0000313" key="12">
    <source>
        <dbReference type="Proteomes" id="UP000019487"/>
    </source>
</evidence>
<dbReference type="InterPro" id="IPR050121">
    <property type="entry name" value="Cytochrome_P450_monoxygenase"/>
</dbReference>
<dbReference type="SUPFAM" id="SSF48264">
    <property type="entry name" value="Cytochrome P450"/>
    <property type="match status" value="1"/>
</dbReference>
<evidence type="ECO:0000256" key="9">
    <source>
        <dbReference type="RuleBase" id="RU000461"/>
    </source>
</evidence>
<gene>
    <name evidence="11" type="ORF">SBOR_6018</name>
</gene>
<accession>W9CFP5</accession>
<keyword evidence="4 9" id="KW-0560">Oxidoreductase</keyword>
<evidence type="ECO:0000256" key="5">
    <source>
        <dbReference type="ARBA" id="ARBA00023004"/>
    </source>
</evidence>
<evidence type="ECO:0000313" key="11">
    <source>
        <dbReference type="EMBL" id="ESZ93589.1"/>
    </source>
</evidence>
<dbReference type="CDD" id="cd11062">
    <property type="entry name" value="CYP58-like"/>
    <property type="match status" value="1"/>
</dbReference>
<keyword evidence="10" id="KW-1133">Transmembrane helix</keyword>
<dbReference type="EMBL" id="AYSA01000304">
    <property type="protein sequence ID" value="ESZ93589.1"/>
    <property type="molecule type" value="Genomic_DNA"/>
</dbReference>